<dbReference type="Pfam" id="PF00144">
    <property type="entry name" value="Beta-lactamase"/>
    <property type="match status" value="1"/>
</dbReference>
<evidence type="ECO:0000313" key="5">
    <source>
        <dbReference type="Proteomes" id="UP000799428"/>
    </source>
</evidence>
<dbReference type="EMBL" id="MU005765">
    <property type="protein sequence ID" value="KAF2713252.1"/>
    <property type="molecule type" value="Genomic_DNA"/>
</dbReference>
<dbReference type="Proteomes" id="UP000799428">
    <property type="component" value="Unassembled WGS sequence"/>
</dbReference>
<dbReference type="PANTHER" id="PTHR22935:SF97">
    <property type="entry name" value="BETA-LACTAMASE-RELATED DOMAIN-CONTAINING PROTEIN"/>
    <property type="match status" value="1"/>
</dbReference>
<dbReference type="Gene3D" id="3.40.710.10">
    <property type="entry name" value="DD-peptidase/beta-lactamase superfamily"/>
    <property type="match status" value="1"/>
</dbReference>
<name>A0A6G1KL95_9PLEO</name>
<feature type="signal peptide" evidence="1">
    <location>
        <begin position="1"/>
        <end position="21"/>
    </location>
</feature>
<dbReference type="InterPro" id="IPR051478">
    <property type="entry name" value="Beta-lactamase-like_AB/R"/>
</dbReference>
<organism evidence="4 5">
    <name type="scientific">Pleomassaria siparia CBS 279.74</name>
    <dbReference type="NCBI Taxonomy" id="1314801"/>
    <lineage>
        <taxon>Eukaryota</taxon>
        <taxon>Fungi</taxon>
        <taxon>Dikarya</taxon>
        <taxon>Ascomycota</taxon>
        <taxon>Pezizomycotina</taxon>
        <taxon>Dothideomycetes</taxon>
        <taxon>Pleosporomycetidae</taxon>
        <taxon>Pleosporales</taxon>
        <taxon>Pleomassariaceae</taxon>
        <taxon>Pleomassaria</taxon>
    </lineage>
</organism>
<keyword evidence="1" id="KW-0732">Signal</keyword>
<dbReference type="AlphaFoldDB" id="A0A6G1KL95"/>
<dbReference type="OrthoDB" id="10250282at2759"/>
<feature type="domain" description="Beta-lactamase-related" evidence="2">
    <location>
        <begin position="111"/>
        <end position="419"/>
    </location>
</feature>
<dbReference type="PANTHER" id="PTHR22935">
    <property type="entry name" value="PENICILLIN-BINDING PROTEIN"/>
    <property type="match status" value="1"/>
</dbReference>
<dbReference type="SUPFAM" id="SSF56601">
    <property type="entry name" value="beta-lactamase/transpeptidase-like"/>
    <property type="match status" value="1"/>
</dbReference>
<dbReference type="Pfam" id="PF26335">
    <property type="entry name" value="ARB_00930_C"/>
    <property type="match status" value="1"/>
</dbReference>
<accession>A0A6G1KL95</accession>
<evidence type="ECO:0000313" key="4">
    <source>
        <dbReference type="EMBL" id="KAF2713252.1"/>
    </source>
</evidence>
<dbReference type="InterPro" id="IPR058664">
    <property type="entry name" value="ARB_00930-like_C"/>
</dbReference>
<keyword evidence="5" id="KW-1185">Reference proteome</keyword>
<feature type="chain" id="PRO_5026318528" evidence="1">
    <location>
        <begin position="22"/>
        <end position="589"/>
    </location>
</feature>
<evidence type="ECO:0000256" key="1">
    <source>
        <dbReference type="SAM" id="SignalP"/>
    </source>
</evidence>
<protein>
    <submittedName>
        <fullName evidence="4">Beta-lactamase/transpeptidase-like protein</fullName>
    </submittedName>
</protein>
<dbReference type="InterPro" id="IPR012338">
    <property type="entry name" value="Beta-lactam/transpept-like"/>
</dbReference>
<feature type="domain" description="Beta-lactamase-like ARB-00930-like C-terminal" evidence="3">
    <location>
        <begin position="438"/>
        <end position="587"/>
    </location>
</feature>
<evidence type="ECO:0000259" key="2">
    <source>
        <dbReference type="Pfam" id="PF00144"/>
    </source>
</evidence>
<evidence type="ECO:0000259" key="3">
    <source>
        <dbReference type="Pfam" id="PF26335"/>
    </source>
</evidence>
<sequence>MRSYFSVVMTSVFLLSSAVAAQDAPFSVCPLLGPRFPILPSSASSPTIDQGLQNLTAALDNYVLAGSGDFGAVTPNTTSFSVSLFFTEDTNSTKPFFYEYHHTSNTLKNATEGAKKIDADSVYRVGDLTTLFTTWLFLIEAGEEYWVDPVSKWVPELAAKNSADSISTVQWNQVTLGDLAANLGGIGRYSPSTNLETPALASLLSLLGTTTSSLPCASRLPACARTEFFQYMNTHAPVFAPGTTPIFSNAGFIILAYALETIRGRPFVELLKDTIITPLNLSSTSVLEPPTSKYGVIPSNASIAGWSDPLAIETAFNGIYSSLTDISTALRAVLSSQMLPKAVTQRWLKPVSLTSNSVNSVGRPWEIYSLTTGGPSPVIPIYQVRGNIDLYSSHIGLVPDYNVGFVILAADSETNPDLNAFADVISIAMIPALEQNAIVQASTAFAGTYTSTSSKSNSTNETTTLIINSAIDSTPGLSLTTLTTGTTDIRALYAKLNGIEPKDLSFRLYPTDLVSKNKNEGTKKLAMRAVFQDLTAVGDAGTPTCDTWRGVDAVQIGGVGIDEFVFEMRGGLVTGLEVPALGLRLGKEG</sequence>
<dbReference type="InterPro" id="IPR001466">
    <property type="entry name" value="Beta-lactam-related"/>
</dbReference>
<proteinExistence type="predicted"/>
<gene>
    <name evidence="4" type="ORF">K504DRAFT_461804</name>
</gene>
<reference evidence="4" key="1">
    <citation type="journal article" date="2020" name="Stud. Mycol.">
        <title>101 Dothideomycetes genomes: a test case for predicting lifestyles and emergence of pathogens.</title>
        <authorList>
            <person name="Haridas S."/>
            <person name="Albert R."/>
            <person name="Binder M."/>
            <person name="Bloem J."/>
            <person name="Labutti K."/>
            <person name="Salamov A."/>
            <person name="Andreopoulos B."/>
            <person name="Baker S."/>
            <person name="Barry K."/>
            <person name="Bills G."/>
            <person name="Bluhm B."/>
            <person name="Cannon C."/>
            <person name="Castanera R."/>
            <person name="Culley D."/>
            <person name="Daum C."/>
            <person name="Ezra D."/>
            <person name="Gonzalez J."/>
            <person name="Henrissat B."/>
            <person name="Kuo A."/>
            <person name="Liang C."/>
            <person name="Lipzen A."/>
            <person name="Lutzoni F."/>
            <person name="Magnuson J."/>
            <person name="Mondo S."/>
            <person name="Nolan M."/>
            <person name="Ohm R."/>
            <person name="Pangilinan J."/>
            <person name="Park H.-J."/>
            <person name="Ramirez L."/>
            <person name="Alfaro M."/>
            <person name="Sun H."/>
            <person name="Tritt A."/>
            <person name="Yoshinaga Y."/>
            <person name="Zwiers L.-H."/>
            <person name="Turgeon B."/>
            <person name="Goodwin S."/>
            <person name="Spatafora J."/>
            <person name="Crous P."/>
            <person name="Grigoriev I."/>
        </authorList>
    </citation>
    <scope>NUCLEOTIDE SEQUENCE</scope>
    <source>
        <strain evidence="4">CBS 279.74</strain>
    </source>
</reference>